<dbReference type="InterPro" id="IPR011051">
    <property type="entry name" value="RmlC_Cupin_sf"/>
</dbReference>
<sequence length="153" mass="16990">MFMHSPTDLIFATTKLEKRMELFPSSSRPSKIGDPSWYFGQIWLEPILAAPTPSRNISVRMKFAPGSRTAWHSHPLGQTVYVVAGIGLIGTRDAPPQILRPGDAVWIPPGQEHWHGATLGSTLDHISIRESETGFATTWMAHVSDDEYQITPV</sequence>
<dbReference type="PANTHER" id="PTHR43698:SF1">
    <property type="entry name" value="BLL4564 PROTEIN"/>
    <property type="match status" value="1"/>
</dbReference>
<dbReference type="InterPro" id="IPR014710">
    <property type="entry name" value="RmlC-like_jellyroll"/>
</dbReference>
<gene>
    <name evidence="2" type="ORF">DL239_18040</name>
</gene>
<organism evidence="2 3">
    <name type="scientific">Parasedimentitalea denitrificans</name>
    <dbReference type="NCBI Taxonomy" id="2211118"/>
    <lineage>
        <taxon>Bacteria</taxon>
        <taxon>Pseudomonadati</taxon>
        <taxon>Pseudomonadota</taxon>
        <taxon>Alphaproteobacteria</taxon>
        <taxon>Rhodobacterales</taxon>
        <taxon>Paracoccaceae</taxon>
        <taxon>Parasedimentitalea</taxon>
    </lineage>
</organism>
<feature type="domain" description="Cupin type-2" evidence="1">
    <location>
        <begin position="60"/>
        <end position="117"/>
    </location>
</feature>
<dbReference type="Pfam" id="PF07883">
    <property type="entry name" value="Cupin_2"/>
    <property type="match status" value="1"/>
</dbReference>
<accession>A0ABX0WB20</accession>
<name>A0ABX0WB20_9RHOB</name>
<proteinExistence type="predicted"/>
<dbReference type="InterPro" id="IPR013096">
    <property type="entry name" value="Cupin_2"/>
</dbReference>
<reference evidence="2 3" key="1">
    <citation type="submission" date="2018-05" db="EMBL/GenBank/DDBJ databases">
        <authorList>
            <person name="Zhang Y.-J."/>
        </authorList>
    </citation>
    <scope>NUCLEOTIDE SEQUENCE [LARGE SCALE GENOMIC DNA]</scope>
    <source>
        <strain evidence="2 3">CY04</strain>
    </source>
</reference>
<dbReference type="EMBL" id="QHLQ01000022">
    <property type="protein sequence ID" value="NIZ62873.1"/>
    <property type="molecule type" value="Genomic_DNA"/>
</dbReference>
<keyword evidence="3" id="KW-1185">Reference proteome</keyword>
<dbReference type="InterPro" id="IPR047263">
    <property type="entry name" value="HNL-like_cupin"/>
</dbReference>
<dbReference type="PANTHER" id="PTHR43698">
    <property type="entry name" value="RIBD C-TERMINAL DOMAIN CONTAINING PROTEIN"/>
    <property type="match status" value="1"/>
</dbReference>
<protein>
    <submittedName>
        <fullName evidence="2">Cupin domain-containing protein</fullName>
    </submittedName>
</protein>
<dbReference type="SUPFAM" id="SSF51182">
    <property type="entry name" value="RmlC-like cupins"/>
    <property type="match status" value="1"/>
</dbReference>
<comment type="caution">
    <text evidence="2">The sequence shown here is derived from an EMBL/GenBank/DDBJ whole genome shotgun (WGS) entry which is preliminary data.</text>
</comment>
<dbReference type="Gene3D" id="2.60.120.10">
    <property type="entry name" value="Jelly Rolls"/>
    <property type="match status" value="1"/>
</dbReference>
<evidence type="ECO:0000259" key="1">
    <source>
        <dbReference type="Pfam" id="PF07883"/>
    </source>
</evidence>
<dbReference type="Proteomes" id="UP001429564">
    <property type="component" value="Unassembled WGS sequence"/>
</dbReference>
<evidence type="ECO:0000313" key="3">
    <source>
        <dbReference type="Proteomes" id="UP001429564"/>
    </source>
</evidence>
<evidence type="ECO:0000313" key="2">
    <source>
        <dbReference type="EMBL" id="NIZ62873.1"/>
    </source>
</evidence>
<dbReference type="CDD" id="cd02233">
    <property type="entry name" value="cupin_HNL-like"/>
    <property type="match status" value="1"/>
</dbReference>